<sequence length="114" mass="12667">MKLNETVLELLQAYLHQGQHGQLLQQHQIIEGSSCKVNLNMAAQRIQATVVFPSMRGNDIHERTFISDGSNPSKLTFLQYMQSVSRHLIQQDDIPEIPKSPASTSSNVSSSSGF</sequence>
<dbReference type="Proteomes" id="UP001159363">
    <property type="component" value="Chromosome 4"/>
</dbReference>
<feature type="compositionally biased region" description="Low complexity" evidence="1">
    <location>
        <begin position="100"/>
        <end position="114"/>
    </location>
</feature>
<accession>A0ABQ9HI65</accession>
<dbReference type="EMBL" id="JARBHB010000005">
    <property type="protein sequence ID" value="KAJ8883658.1"/>
    <property type="molecule type" value="Genomic_DNA"/>
</dbReference>
<comment type="caution">
    <text evidence="2">The sequence shown here is derived from an EMBL/GenBank/DDBJ whole genome shotgun (WGS) entry which is preliminary data.</text>
</comment>
<evidence type="ECO:0000256" key="1">
    <source>
        <dbReference type="SAM" id="MobiDB-lite"/>
    </source>
</evidence>
<reference evidence="2 3" key="1">
    <citation type="submission" date="2023-02" db="EMBL/GenBank/DDBJ databases">
        <title>LHISI_Scaffold_Assembly.</title>
        <authorList>
            <person name="Stuart O.P."/>
            <person name="Cleave R."/>
            <person name="Magrath M.J.L."/>
            <person name="Mikheyev A.S."/>
        </authorList>
    </citation>
    <scope>NUCLEOTIDE SEQUENCE [LARGE SCALE GENOMIC DNA]</scope>
    <source>
        <strain evidence="2">Daus_M_001</strain>
        <tissue evidence="2">Leg muscle</tissue>
    </source>
</reference>
<organism evidence="2 3">
    <name type="scientific">Dryococelus australis</name>
    <dbReference type="NCBI Taxonomy" id="614101"/>
    <lineage>
        <taxon>Eukaryota</taxon>
        <taxon>Metazoa</taxon>
        <taxon>Ecdysozoa</taxon>
        <taxon>Arthropoda</taxon>
        <taxon>Hexapoda</taxon>
        <taxon>Insecta</taxon>
        <taxon>Pterygota</taxon>
        <taxon>Neoptera</taxon>
        <taxon>Polyneoptera</taxon>
        <taxon>Phasmatodea</taxon>
        <taxon>Verophasmatodea</taxon>
        <taxon>Anareolatae</taxon>
        <taxon>Phasmatidae</taxon>
        <taxon>Eurycanthinae</taxon>
        <taxon>Dryococelus</taxon>
    </lineage>
</organism>
<feature type="region of interest" description="Disordered" evidence="1">
    <location>
        <begin position="91"/>
        <end position="114"/>
    </location>
</feature>
<proteinExistence type="predicted"/>
<keyword evidence="3" id="KW-1185">Reference proteome</keyword>
<name>A0ABQ9HI65_9NEOP</name>
<gene>
    <name evidence="2" type="ORF">PR048_015512</name>
</gene>
<evidence type="ECO:0000313" key="3">
    <source>
        <dbReference type="Proteomes" id="UP001159363"/>
    </source>
</evidence>
<protein>
    <submittedName>
        <fullName evidence="2">Uncharacterized protein</fullName>
    </submittedName>
</protein>
<evidence type="ECO:0000313" key="2">
    <source>
        <dbReference type="EMBL" id="KAJ8883658.1"/>
    </source>
</evidence>